<evidence type="ECO:0000313" key="4">
    <source>
        <dbReference type="Proteomes" id="UP000335636"/>
    </source>
</evidence>
<evidence type="ECO:0000313" key="3">
    <source>
        <dbReference type="EMBL" id="VTJ79085.1"/>
    </source>
</evidence>
<evidence type="ECO:0000256" key="2">
    <source>
        <dbReference type="SAM" id="SignalP"/>
    </source>
</evidence>
<evidence type="ECO:0000256" key="1">
    <source>
        <dbReference type="SAM" id="MobiDB-lite"/>
    </source>
</evidence>
<organism evidence="3 4">
    <name type="scientific">Marmota monax</name>
    <name type="common">Woodchuck</name>
    <dbReference type="NCBI Taxonomy" id="9995"/>
    <lineage>
        <taxon>Eukaryota</taxon>
        <taxon>Metazoa</taxon>
        <taxon>Chordata</taxon>
        <taxon>Craniata</taxon>
        <taxon>Vertebrata</taxon>
        <taxon>Euteleostomi</taxon>
        <taxon>Mammalia</taxon>
        <taxon>Eutheria</taxon>
        <taxon>Euarchontoglires</taxon>
        <taxon>Glires</taxon>
        <taxon>Rodentia</taxon>
        <taxon>Sciuromorpha</taxon>
        <taxon>Sciuridae</taxon>
        <taxon>Xerinae</taxon>
        <taxon>Marmotini</taxon>
        <taxon>Marmota</taxon>
    </lineage>
</organism>
<gene>
    <name evidence="3" type="ORF">MONAX_5E043592</name>
</gene>
<name>A0A5E4CBH9_MARMO</name>
<feature type="signal peptide" evidence="2">
    <location>
        <begin position="1"/>
        <end position="19"/>
    </location>
</feature>
<accession>A0A5E4CBH9</accession>
<protein>
    <submittedName>
        <fullName evidence="3">Uncharacterized protein</fullName>
    </submittedName>
</protein>
<sequence>MAACAGALAMVLGCPTASAEVPRRAHARAHSYCGFTLHAAQAPEARSPTRRRPASASADLVWESVA</sequence>
<feature type="region of interest" description="Disordered" evidence="1">
    <location>
        <begin position="42"/>
        <end position="66"/>
    </location>
</feature>
<dbReference type="EMBL" id="CABDUW010001149">
    <property type="protein sequence ID" value="VTJ79085.1"/>
    <property type="molecule type" value="Genomic_DNA"/>
</dbReference>
<proteinExistence type="predicted"/>
<dbReference type="Proteomes" id="UP000335636">
    <property type="component" value="Unassembled WGS sequence"/>
</dbReference>
<feature type="chain" id="PRO_5023127693" evidence="2">
    <location>
        <begin position="20"/>
        <end position="66"/>
    </location>
</feature>
<dbReference type="AlphaFoldDB" id="A0A5E4CBH9"/>
<keyword evidence="2" id="KW-0732">Signal</keyword>
<keyword evidence="4" id="KW-1185">Reference proteome</keyword>
<comment type="caution">
    <text evidence="3">The sequence shown here is derived from an EMBL/GenBank/DDBJ whole genome shotgun (WGS) entry which is preliminary data.</text>
</comment>
<reference evidence="3" key="1">
    <citation type="submission" date="2019-04" db="EMBL/GenBank/DDBJ databases">
        <authorList>
            <person name="Alioto T."/>
            <person name="Alioto T."/>
        </authorList>
    </citation>
    <scope>NUCLEOTIDE SEQUENCE [LARGE SCALE GENOMIC DNA]</scope>
</reference>